<organism evidence="2 3">
    <name type="scientific">Pelagicoccus mobilis</name>
    <dbReference type="NCBI Taxonomy" id="415221"/>
    <lineage>
        <taxon>Bacteria</taxon>
        <taxon>Pseudomonadati</taxon>
        <taxon>Verrucomicrobiota</taxon>
        <taxon>Opitutia</taxon>
        <taxon>Puniceicoccales</taxon>
        <taxon>Pelagicoccaceae</taxon>
        <taxon>Pelagicoccus</taxon>
    </lineage>
</organism>
<accession>A0A934S2C4</accession>
<name>A0A934S2C4_9BACT</name>
<keyword evidence="3" id="KW-1185">Reference proteome</keyword>
<dbReference type="Pfam" id="PF15892">
    <property type="entry name" value="BNR_4"/>
    <property type="match status" value="1"/>
</dbReference>
<proteinExistence type="predicted"/>
<feature type="chain" id="PRO_5037763613" evidence="1">
    <location>
        <begin position="27"/>
        <end position="490"/>
    </location>
</feature>
<comment type="caution">
    <text evidence="2">The sequence shown here is derived from an EMBL/GenBank/DDBJ whole genome shotgun (WGS) entry which is preliminary data.</text>
</comment>
<dbReference type="EMBL" id="JAENIL010000046">
    <property type="protein sequence ID" value="MBK1879361.1"/>
    <property type="molecule type" value="Genomic_DNA"/>
</dbReference>
<evidence type="ECO:0000313" key="3">
    <source>
        <dbReference type="Proteomes" id="UP000617628"/>
    </source>
</evidence>
<dbReference type="AlphaFoldDB" id="A0A934S2C4"/>
<sequence length="490" mass="56410">MLNTLTKLWKFAALAVALAVTTQALIAEISLESEILLNDQSLFFDGKRVKRHAPNREGAYDYFFGNALVPHGDCIKTYKQYVFMTWYRGGKEDRHVMLTRLNTETGNMVTIEFPHRHTGYLNQYWIGETHNTIAVGISPKNGTIHLLYDMHAYRPGFTDDGAFDKDYFRYSYSITNAADVPDEDFNLDLFVKSPDGDYKHLTMDGVKNPDVWGRLTYPTFFLNDQGDLFMYMRKGSAYNGRYFISKYDGESKWNEPIYFNVKDANKHGLDYTYGVYGKMKYANGKVRVAFQRRYNDRNDKYIYQNGVYYAYSDNPNGKSDWKNHKGEPFDLPLADPQFIKVFEPGDLVEGSEKDKIHMVGYFDFNVTDRGDEHIIARVNDKQNKVIKFLHLYRASGDSDFTVTTDFAGGIELYAAGNYIFMITLKDGRPFVQSTEGGTNNWKTVYQPKSGRTFDKGIPHISNGKLYYYLKSPGTGDTRTTYLQIIDLNLD</sequence>
<reference evidence="2" key="1">
    <citation type="submission" date="2021-01" db="EMBL/GenBank/DDBJ databases">
        <title>Modified the classification status of verrucomicrobia.</title>
        <authorList>
            <person name="Feng X."/>
        </authorList>
    </citation>
    <scope>NUCLEOTIDE SEQUENCE</scope>
    <source>
        <strain evidence="2">KCTC 13126</strain>
    </source>
</reference>
<feature type="signal peptide" evidence="1">
    <location>
        <begin position="1"/>
        <end position="26"/>
    </location>
</feature>
<evidence type="ECO:0000256" key="1">
    <source>
        <dbReference type="SAM" id="SignalP"/>
    </source>
</evidence>
<keyword evidence="1" id="KW-0732">Signal</keyword>
<dbReference type="RefSeq" id="WP_200357574.1">
    <property type="nucleotide sequence ID" value="NZ_JAENIL010000046.1"/>
</dbReference>
<evidence type="ECO:0000313" key="2">
    <source>
        <dbReference type="EMBL" id="MBK1879361.1"/>
    </source>
</evidence>
<dbReference type="Proteomes" id="UP000617628">
    <property type="component" value="Unassembled WGS sequence"/>
</dbReference>
<gene>
    <name evidence="2" type="ORF">JIN87_20910</name>
</gene>
<protein>
    <submittedName>
        <fullName evidence="2">BNR-4 repeat-containing protein</fullName>
    </submittedName>
</protein>